<organism evidence="2 3">
    <name type="scientific">Oidiodendron maius (strain Zn)</name>
    <dbReference type="NCBI Taxonomy" id="913774"/>
    <lineage>
        <taxon>Eukaryota</taxon>
        <taxon>Fungi</taxon>
        <taxon>Dikarya</taxon>
        <taxon>Ascomycota</taxon>
        <taxon>Pezizomycotina</taxon>
        <taxon>Leotiomycetes</taxon>
        <taxon>Leotiomycetes incertae sedis</taxon>
        <taxon>Myxotrichaceae</taxon>
        <taxon>Oidiodendron</taxon>
    </lineage>
</organism>
<dbReference type="Pfam" id="PF05704">
    <property type="entry name" value="Caps_synth"/>
    <property type="match status" value="1"/>
</dbReference>
<dbReference type="SUPFAM" id="SSF53448">
    <property type="entry name" value="Nucleotide-diphospho-sugar transferases"/>
    <property type="match status" value="1"/>
</dbReference>
<evidence type="ECO:0000256" key="1">
    <source>
        <dbReference type="SAM" id="MobiDB-lite"/>
    </source>
</evidence>
<dbReference type="HOGENOM" id="CLU_061936_0_0_1"/>
<dbReference type="InterPro" id="IPR029044">
    <property type="entry name" value="Nucleotide-diphossugar_trans"/>
</dbReference>
<dbReference type="InParanoid" id="A0A0C3HBJ8"/>
<dbReference type="EMBL" id="KN832878">
    <property type="protein sequence ID" value="KIM99711.1"/>
    <property type="molecule type" value="Genomic_DNA"/>
</dbReference>
<accession>A0A0C3HBJ8</accession>
<dbReference type="GO" id="GO:0016757">
    <property type="term" value="F:glycosyltransferase activity"/>
    <property type="evidence" value="ECO:0007669"/>
    <property type="project" value="InterPro"/>
</dbReference>
<evidence type="ECO:0000313" key="2">
    <source>
        <dbReference type="EMBL" id="KIM99711.1"/>
    </source>
</evidence>
<proteinExistence type="predicted"/>
<feature type="region of interest" description="Disordered" evidence="1">
    <location>
        <begin position="1"/>
        <end position="22"/>
    </location>
</feature>
<dbReference type="Gene3D" id="3.90.550.20">
    <property type="match status" value="1"/>
</dbReference>
<sequence>MGSHEKFTPKSSELRPIQGKDERSEKEIIASLVTYQPITSEKNVWAFWDKGFSHMPAWNQRNVTAWVRRLGPSWTVRVLDRIEGSPTNIGKYVDNSYFPDAFINKTMTGAHVGQHSSDLVRLPCLYQYGGVWMDVGMMLFRHLDDVCWNDLEDPSTPHEMSAFSIEFRPGVGTIFNGFIAARKGNLFVKHWHNIFLAVWQGVSETTGMHAHPLLHHLPGFQPPVEKLGASDLTVTYGQFLDYLAHNLCFERLIYLRDPSIGWDGPQYNRKNILWYDAMQETYYAQKITAWDGRKQYNLLTTPRNSSTQDEAFAAAEEFVENVMAHSSTMKLSHGLPSAKEYLAAIWDTDKNQEVDIAHGTFAEYLRYGSVYLEQTRALSALVIPPNTDKILEGGVTEVIGAKFGV</sequence>
<dbReference type="Proteomes" id="UP000054321">
    <property type="component" value="Unassembled WGS sequence"/>
</dbReference>
<gene>
    <name evidence="2" type="ORF">OIDMADRAFT_165871</name>
</gene>
<evidence type="ECO:0008006" key="4">
    <source>
        <dbReference type="Google" id="ProtNLM"/>
    </source>
</evidence>
<reference evidence="3" key="2">
    <citation type="submission" date="2015-01" db="EMBL/GenBank/DDBJ databases">
        <title>Evolutionary Origins and Diversification of the Mycorrhizal Mutualists.</title>
        <authorList>
            <consortium name="DOE Joint Genome Institute"/>
            <consortium name="Mycorrhizal Genomics Consortium"/>
            <person name="Kohler A."/>
            <person name="Kuo A."/>
            <person name="Nagy L.G."/>
            <person name="Floudas D."/>
            <person name="Copeland A."/>
            <person name="Barry K.W."/>
            <person name="Cichocki N."/>
            <person name="Veneault-Fourrey C."/>
            <person name="LaButti K."/>
            <person name="Lindquist E.A."/>
            <person name="Lipzen A."/>
            <person name="Lundell T."/>
            <person name="Morin E."/>
            <person name="Murat C."/>
            <person name="Riley R."/>
            <person name="Ohm R."/>
            <person name="Sun H."/>
            <person name="Tunlid A."/>
            <person name="Henrissat B."/>
            <person name="Grigoriev I.V."/>
            <person name="Hibbett D.S."/>
            <person name="Martin F."/>
        </authorList>
    </citation>
    <scope>NUCLEOTIDE SEQUENCE [LARGE SCALE GENOMIC DNA]</scope>
    <source>
        <strain evidence="3">Zn</strain>
    </source>
</reference>
<dbReference type="OrthoDB" id="409543at2759"/>
<dbReference type="AlphaFoldDB" id="A0A0C3HBJ8"/>
<name>A0A0C3HBJ8_OIDMZ</name>
<dbReference type="InterPro" id="IPR008441">
    <property type="entry name" value="AfumC-like_glycosyl_Trfase"/>
</dbReference>
<reference evidence="2 3" key="1">
    <citation type="submission" date="2014-04" db="EMBL/GenBank/DDBJ databases">
        <authorList>
            <consortium name="DOE Joint Genome Institute"/>
            <person name="Kuo A."/>
            <person name="Martino E."/>
            <person name="Perotto S."/>
            <person name="Kohler A."/>
            <person name="Nagy L.G."/>
            <person name="Floudas D."/>
            <person name="Copeland A."/>
            <person name="Barry K.W."/>
            <person name="Cichocki N."/>
            <person name="Veneault-Fourrey C."/>
            <person name="LaButti K."/>
            <person name="Lindquist E.A."/>
            <person name="Lipzen A."/>
            <person name="Lundell T."/>
            <person name="Morin E."/>
            <person name="Murat C."/>
            <person name="Sun H."/>
            <person name="Tunlid A."/>
            <person name="Henrissat B."/>
            <person name="Grigoriev I.V."/>
            <person name="Hibbett D.S."/>
            <person name="Martin F."/>
            <person name="Nordberg H.P."/>
            <person name="Cantor M.N."/>
            <person name="Hua S.X."/>
        </authorList>
    </citation>
    <scope>NUCLEOTIDE SEQUENCE [LARGE SCALE GENOMIC DNA]</scope>
    <source>
        <strain evidence="2 3">Zn</strain>
    </source>
</reference>
<protein>
    <recommendedName>
        <fullName evidence="4">Glycosyltransferase family 32 protein</fullName>
    </recommendedName>
</protein>
<evidence type="ECO:0000313" key="3">
    <source>
        <dbReference type="Proteomes" id="UP000054321"/>
    </source>
</evidence>
<keyword evidence="3" id="KW-1185">Reference proteome</keyword>